<dbReference type="OrthoDB" id="415825at2759"/>
<evidence type="ECO:0000256" key="7">
    <source>
        <dbReference type="SAM" id="SignalP"/>
    </source>
</evidence>
<name>A0A9P1GX50_9PEZI</name>
<dbReference type="Proteomes" id="UP000838763">
    <property type="component" value="Unassembled WGS sequence"/>
</dbReference>
<evidence type="ECO:0000313" key="9">
    <source>
        <dbReference type="EMBL" id="CAI4211896.1"/>
    </source>
</evidence>
<dbReference type="PANTHER" id="PTHR42973:SF39">
    <property type="entry name" value="FAD-BINDING PCMH-TYPE DOMAIN-CONTAINING PROTEIN"/>
    <property type="match status" value="1"/>
</dbReference>
<protein>
    <recommendedName>
        <fullName evidence="8">FAD-binding PCMH-type domain-containing protein</fullName>
    </recommendedName>
</protein>
<dbReference type="PROSITE" id="PS51387">
    <property type="entry name" value="FAD_PCMH"/>
    <property type="match status" value="1"/>
</dbReference>
<organism evidence="9 10">
    <name type="scientific">Parascedosporium putredinis</name>
    <dbReference type="NCBI Taxonomy" id="1442378"/>
    <lineage>
        <taxon>Eukaryota</taxon>
        <taxon>Fungi</taxon>
        <taxon>Dikarya</taxon>
        <taxon>Ascomycota</taxon>
        <taxon>Pezizomycotina</taxon>
        <taxon>Sordariomycetes</taxon>
        <taxon>Hypocreomycetidae</taxon>
        <taxon>Microascales</taxon>
        <taxon>Microascaceae</taxon>
        <taxon>Parascedosporium</taxon>
    </lineage>
</organism>
<dbReference type="EMBL" id="CALLCH030000003">
    <property type="protein sequence ID" value="CAI4211896.1"/>
    <property type="molecule type" value="Genomic_DNA"/>
</dbReference>
<proteinExistence type="inferred from homology"/>
<comment type="cofactor">
    <cofactor evidence="1">
        <name>FAD</name>
        <dbReference type="ChEBI" id="CHEBI:57692"/>
    </cofactor>
</comment>
<comment type="similarity">
    <text evidence="2">Belongs to the oxygen-dependent FAD-linked oxidoreductase family.</text>
</comment>
<dbReference type="InterPro" id="IPR006094">
    <property type="entry name" value="Oxid_FAD_bind_N"/>
</dbReference>
<keyword evidence="4" id="KW-0274">FAD</keyword>
<keyword evidence="10" id="KW-1185">Reference proteome</keyword>
<comment type="caution">
    <text evidence="9">The sequence shown here is derived from an EMBL/GenBank/DDBJ whole genome shotgun (WGS) entry which is preliminary data.</text>
</comment>
<evidence type="ECO:0000256" key="6">
    <source>
        <dbReference type="SAM" id="MobiDB-lite"/>
    </source>
</evidence>
<keyword evidence="7" id="KW-0732">Signal</keyword>
<dbReference type="Pfam" id="PF01565">
    <property type="entry name" value="FAD_binding_4"/>
    <property type="match status" value="1"/>
</dbReference>
<evidence type="ECO:0000256" key="5">
    <source>
        <dbReference type="ARBA" id="ARBA00023002"/>
    </source>
</evidence>
<dbReference type="SUPFAM" id="SSF56176">
    <property type="entry name" value="FAD-binding/transporter-associated domain-like"/>
    <property type="match status" value="1"/>
</dbReference>
<dbReference type="PANTHER" id="PTHR42973">
    <property type="entry name" value="BINDING OXIDOREDUCTASE, PUTATIVE (AFU_ORTHOLOGUE AFUA_1G17690)-RELATED"/>
    <property type="match status" value="1"/>
</dbReference>
<dbReference type="GO" id="GO:0016491">
    <property type="term" value="F:oxidoreductase activity"/>
    <property type="evidence" value="ECO:0007669"/>
    <property type="project" value="UniProtKB-KW"/>
</dbReference>
<dbReference type="AlphaFoldDB" id="A0A9P1GX50"/>
<evidence type="ECO:0000259" key="8">
    <source>
        <dbReference type="PROSITE" id="PS51387"/>
    </source>
</evidence>
<feature type="signal peptide" evidence="7">
    <location>
        <begin position="1"/>
        <end position="22"/>
    </location>
</feature>
<evidence type="ECO:0000256" key="1">
    <source>
        <dbReference type="ARBA" id="ARBA00001974"/>
    </source>
</evidence>
<dbReference type="Gene3D" id="3.40.462.20">
    <property type="match status" value="1"/>
</dbReference>
<sequence length="593" mass="64272">MRHPIIASSGLLALLLPTAVSSARSCSAPLTKCLEAAGVPLDKPGSEAWEMDAAPFNERLPFLPAAVAVPRTTAHIEDAVKCAAELGVKVSAKCGGHSYASLGLGGEDGHLVVAMDRMHAVTLAEDGETAVVQEARGWGMWRWSFGSRERGRFRMGRVLGTVGISGHALHGGFGMSSYTHGLALDWIRSATVVLANGTTVRASADENADLFWALRGAGGSMGIVAEYEFATFEPVEEYTHFEAALNWADGESLVGGWMSLQAWGAEEMPREMNLRFSVDSRGVLLDGLYHGSQADMEAVVLPLLERLGGGAITVNTTFDWMGQLEQYAFAEELNYTHPYNLHETFYAKSLFTHALPPEAIASFITYALTTGTEFYNTEVDHDSTAYAHRDKLLLFQFYDRAFGAYPSGEEPFGLLDGFVSSITDHLAPEDWGMYLNYADPRMEDVAEERAALGPVTSQLLRPSLKSPFRITDPPSSSTYRQSIEGVGGSAVDVSSAEEDDSVVDDGSSVMVDTADDTSVEMSVEEPVEADEPPVSVELTEVEELASLEAPDVGEPLSDAELLSLAEMEDCDWVTVLKLELVDRSWRGLGRWGR</sequence>
<evidence type="ECO:0000256" key="4">
    <source>
        <dbReference type="ARBA" id="ARBA00022827"/>
    </source>
</evidence>
<dbReference type="Gene3D" id="3.30.43.10">
    <property type="entry name" value="Uridine Diphospho-n-acetylenolpyruvylglucosamine Reductase, domain 2"/>
    <property type="match status" value="1"/>
</dbReference>
<gene>
    <name evidence="9" type="ORF">PPNO1_LOCUS1668</name>
</gene>
<keyword evidence="3" id="KW-0285">Flavoprotein</keyword>
<evidence type="ECO:0000256" key="2">
    <source>
        <dbReference type="ARBA" id="ARBA00005466"/>
    </source>
</evidence>
<dbReference type="InterPro" id="IPR016169">
    <property type="entry name" value="FAD-bd_PCMH_sub2"/>
</dbReference>
<feature type="chain" id="PRO_5040119337" description="FAD-binding PCMH-type domain-containing protein" evidence="7">
    <location>
        <begin position="23"/>
        <end position="593"/>
    </location>
</feature>
<dbReference type="Gene3D" id="3.30.465.10">
    <property type="match status" value="1"/>
</dbReference>
<dbReference type="InterPro" id="IPR016166">
    <property type="entry name" value="FAD-bd_PCMH"/>
</dbReference>
<evidence type="ECO:0000256" key="3">
    <source>
        <dbReference type="ARBA" id="ARBA00022630"/>
    </source>
</evidence>
<evidence type="ECO:0000313" key="10">
    <source>
        <dbReference type="Proteomes" id="UP000838763"/>
    </source>
</evidence>
<feature type="region of interest" description="Disordered" evidence="6">
    <location>
        <begin position="465"/>
        <end position="510"/>
    </location>
</feature>
<reference evidence="9" key="1">
    <citation type="submission" date="2022-11" db="EMBL/GenBank/DDBJ databases">
        <authorList>
            <person name="Scott C."/>
            <person name="Bruce N."/>
        </authorList>
    </citation>
    <scope>NUCLEOTIDE SEQUENCE</scope>
</reference>
<dbReference type="InterPro" id="IPR036318">
    <property type="entry name" value="FAD-bd_PCMH-like_sf"/>
</dbReference>
<feature type="domain" description="FAD-binding PCMH-type" evidence="8">
    <location>
        <begin position="60"/>
        <end position="234"/>
    </location>
</feature>
<dbReference type="InterPro" id="IPR016167">
    <property type="entry name" value="FAD-bd_PCMH_sub1"/>
</dbReference>
<dbReference type="InterPro" id="IPR050416">
    <property type="entry name" value="FAD-linked_Oxidoreductase"/>
</dbReference>
<keyword evidence="5" id="KW-0560">Oxidoreductase</keyword>
<dbReference type="GO" id="GO:0071949">
    <property type="term" value="F:FAD binding"/>
    <property type="evidence" value="ECO:0007669"/>
    <property type="project" value="InterPro"/>
</dbReference>
<accession>A0A9P1GX50</accession>